<dbReference type="GO" id="GO:0046872">
    <property type="term" value="F:metal ion binding"/>
    <property type="evidence" value="ECO:0007669"/>
    <property type="project" value="UniProtKB-KW"/>
</dbReference>
<evidence type="ECO:0000256" key="6">
    <source>
        <dbReference type="RuleBase" id="RU000590"/>
    </source>
</evidence>
<keyword evidence="5" id="KW-0464">Manganese</keyword>
<dbReference type="PANTHER" id="PTHR43763">
    <property type="entry name" value="XAA-PRO AMINOPEPTIDASE 1"/>
    <property type="match status" value="1"/>
</dbReference>
<dbReference type="InterPro" id="IPR050422">
    <property type="entry name" value="X-Pro_aminopeptidase_P"/>
</dbReference>
<feature type="domain" description="Creatinase N-terminal" evidence="8">
    <location>
        <begin position="6"/>
        <end position="137"/>
    </location>
</feature>
<dbReference type="Pfam" id="PF16188">
    <property type="entry name" value="Peptidase_M24_C"/>
    <property type="match status" value="1"/>
</dbReference>
<dbReference type="PROSITE" id="PS00491">
    <property type="entry name" value="PROLINE_PEPTIDASE"/>
    <property type="match status" value="1"/>
</dbReference>
<dbReference type="SUPFAM" id="SSF53092">
    <property type="entry name" value="Creatinase/prolidase N-terminal domain"/>
    <property type="match status" value="1"/>
</dbReference>
<evidence type="ECO:0000256" key="3">
    <source>
        <dbReference type="ARBA" id="ARBA00022723"/>
    </source>
</evidence>
<dbReference type="CDD" id="cd01085">
    <property type="entry name" value="APP"/>
    <property type="match status" value="1"/>
</dbReference>
<evidence type="ECO:0000256" key="4">
    <source>
        <dbReference type="ARBA" id="ARBA00022801"/>
    </source>
</evidence>
<feature type="domain" description="Peptidase M24 C-terminal" evidence="9">
    <location>
        <begin position="560"/>
        <end position="620"/>
    </location>
</feature>
<dbReference type="InterPro" id="IPR036005">
    <property type="entry name" value="Creatinase/aminopeptidase-like"/>
</dbReference>
<dbReference type="InterPro" id="IPR000587">
    <property type="entry name" value="Creatinase_N"/>
</dbReference>
<evidence type="ECO:0000256" key="1">
    <source>
        <dbReference type="ARBA" id="ARBA00001936"/>
    </source>
</evidence>
<dbReference type="Proteomes" id="UP001151532">
    <property type="component" value="Chromosome 7"/>
</dbReference>
<feature type="domain" description="Peptidase M24" evidence="7">
    <location>
        <begin position="312"/>
        <end position="549"/>
    </location>
</feature>
<comment type="cofactor">
    <cofactor evidence="1">
        <name>Mn(2+)</name>
        <dbReference type="ChEBI" id="CHEBI:29035"/>
    </cofactor>
</comment>
<dbReference type="InterPro" id="IPR032416">
    <property type="entry name" value="Peptidase_M24_C"/>
</dbReference>
<dbReference type="Pfam" id="PF00557">
    <property type="entry name" value="Peptidase_M24"/>
    <property type="match status" value="1"/>
</dbReference>
<dbReference type="SUPFAM" id="SSF55920">
    <property type="entry name" value="Creatinase/aminopeptidase"/>
    <property type="match status" value="1"/>
</dbReference>
<keyword evidence="3 6" id="KW-0479">Metal-binding</keyword>
<organism evidence="10 11">
    <name type="scientific">Salix purpurea</name>
    <name type="common">Purple osier willow</name>
    <dbReference type="NCBI Taxonomy" id="77065"/>
    <lineage>
        <taxon>Eukaryota</taxon>
        <taxon>Viridiplantae</taxon>
        <taxon>Streptophyta</taxon>
        <taxon>Embryophyta</taxon>
        <taxon>Tracheophyta</taxon>
        <taxon>Spermatophyta</taxon>
        <taxon>Magnoliopsida</taxon>
        <taxon>eudicotyledons</taxon>
        <taxon>Gunneridae</taxon>
        <taxon>Pentapetalae</taxon>
        <taxon>rosids</taxon>
        <taxon>fabids</taxon>
        <taxon>Malpighiales</taxon>
        <taxon>Salicaceae</taxon>
        <taxon>Saliceae</taxon>
        <taxon>Salix</taxon>
    </lineage>
</organism>
<comment type="caution">
    <text evidence="10">The sequence shown here is derived from an EMBL/GenBank/DDBJ whole genome shotgun (WGS) entry which is preliminary data.</text>
</comment>
<accession>A0A9Q0V0Z3</accession>
<evidence type="ECO:0000259" key="9">
    <source>
        <dbReference type="Pfam" id="PF16188"/>
    </source>
</evidence>
<dbReference type="FunFam" id="3.90.230.10:FF:000007">
    <property type="entry name" value="Xaa-Pro aminopeptidase P"/>
    <property type="match status" value="1"/>
</dbReference>
<evidence type="ECO:0000259" key="7">
    <source>
        <dbReference type="Pfam" id="PF00557"/>
    </source>
</evidence>
<sequence length="622" mass="68931">MSEILASLRSLMASHSPPLDALVVPSEDYHQSEYVSARDKRREFVSGFTGSAGLALITKKDARLWTDGRYFLQATQELSAEWTLMRMGEDPGVDAWMADNLPVEAAIGIDPWSVSVDTALRWQRAFAKKQQKLVQTETSLVDEVWKSRPPAEINPVVVHPIEFTGCSVAEKLKLLREKLKNEKTRGIIITTLDEVAWLYNIRGTDKKVSAEENGIDVRDYADVSSDVVLLASDQLDSTSEVKGTVAKVTKTDTAMGNGTNEAGGNNNDRIWVDPGSCCYALYSNLNSEKVHMLQSPLALAKALKNPVELDGLKKAHVRDGAAVVQYLAWLDKQMQESYGASGYFLEGQSANKKKDLGAIKLTEITVSDKLEGFRASKEHFRGLSFPTISSVGPNAAIIHYSPHAETCAELNPDNIYLFDSGAQYLDGTTDITRTVHFGNPSTHEKACYTAVLKGHIALGNACFPNGTNGHALDILARIPLWKDGLDYRHGTGHGIGSYLNVHEGPHLISFRPHARNVPLQASMTVTDEPGYYEDGNFGIRLENVLIVKEADTKFNFGDKGYLSFEHITWAPYQTKMMDLTRLDPEEISWLNTYHGRCRDILAPYLDEYEMAWLNKATEPIGV</sequence>
<dbReference type="EMBL" id="JAPFFK010000010">
    <property type="protein sequence ID" value="KAJ6740139.1"/>
    <property type="molecule type" value="Genomic_DNA"/>
</dbReference>
<dbReference type="Gene3D" id="3.40.350.10">
    <property type="entry name" value="Creatinase/prolidase N-terminal domain"/>
    <property type="match status" value="2"/>
</dbReference>
<keyword evidence="4" id="KW-0378">Hydrolase</keyword>
<reference evidence="10" key="1">
    <citation type="submission" date="2022-11" db="EMBL/GenBank/DDBJ databases">
        <authorList>
            <person name="Hyden B.L."/>
            <person name="Feng K."/>
            <person name="Yates T."/>
            <person name="Jawdy S."/>
            <person name="Smart L.B."/>
            <person name="Muchero W."/>
        </authorList>
    </citation>
    <scope>NUCLEOTIDE SEQUENCE</scope>
    <source>
        <tissue evidence="10">Shoot tip</tissue>
    </source>
</reference>
<dbReference type="FunFam" id="3.40.350.10:FF:000003">
    <property type="entry name" value="Xaa-pro aminopeptidase P"/>
    <property type="match status" value="1"/>
</dbReference>
<reference evidence="10" key="2">
    <citation type="journal article" date="2023" name="Int. J. Mol. Sci.">
        <title>De Novo Assembly and Annotation of 11 Diverse Shrub Willow (Salix) Genomes Reveals Novel Gene Organization in Sex-Linked Regions.</title>
        <authorList>
            <person name="Hyden B."/>
            <person name="Feng K."/>
            <person name="Yates T.B."/>
            <person name="Jawdy S."/>
            <person name="Cereghino C."/>
            <person name="Smart L.B."/>
            <person name="Muchero W."/>
        </authorList>
    </citation>
    <scope>NUCLEOTIDE SEQUENCE</scope>
    <source>
        <tissue evidence="10">Shoot tip</tissue>
    </source>
</reference>
<evidence type="ECO:0000256" key="5">
    <source>
        <dbReference type="ARBA" id="ARBA00023211"/>
    </source>
</evidence>
<dbReference type="Pfam" id="PF16189">
    <property type="entry name" value="Creatinase_N_2"/>
    <property type="match status" value="1"/>
</dbReference>
<comment type="similarity">
    <text evidence="2 6">Belongs to the peptidase M24B family.</text>
</comment>
<dbReference type="OrthoDB" id="9995434at2759"/>
<dbReference type="PANTHER" id="PTHR43763:SF12">
    <property type="entry name" value="AMINOPEPTIDASE P1"/>
    <property type="match status" value="1"/>
</dbReference>
<dbReference type="Gene3D" id="3.90.230.10">
    <property type="entry name" value="Creatinase/methionine aminopeptidase superfamily"/>
    <property type="match status" value="1"/>
</dbReference>
<evidence type="ECO:0000256" key="2">
    <source>
        <dbReference type="ARBA" id="ARBA00008766"/>
    </source>
</evidence>
<gene>
    <name evidence="10" type="ORF">OIU79_000303</name>
</gene>
<evidence type="ECO:0000313" key="11">
    <source>
        <dbReference type="Proteomes" id="UP001151532"/>
    </source>
</evidence>
<protein>
    <submittedName>
        <fullName evidence="10">AMINOPEPTIDASE P1</fullName>
    </submittedName>
</protein>
<proteinExistence type="inferred from homology"/>
<dbReference type="AlphaFoldDB" id="A0A9Q0V0Z3"/>
<dbReference type="InterPro" id="IPR033740">
    <property type="entry name" value="Pept_M24B"/>
</dbReference>
<keyword evidence="11" id="KW-1185">Reference proteome</keyword>
<evidence type="ECO:0000259" key="8">
    <source>
        <dbReference type="Pfam" id="PF01321"/>
    </source>
</evidence>
<keyword evidence="10" id="KW-0031">Aminopeptidase</keyword>
<dbReference type="InterPro" id="IPR001131">
    <property type="entry name" value="Peptidase_M24B_aminopep-P_CS"/>
</dbReference>
<evidence type="ECO:0000313" key="10">
    <source>
        <dbReference type="EMBL" id="KAJ6740139.1"/>
    </source>
</evidence>
<dbReference type="InterPro" id="IPR029149">
    <property type="entry name" value="Creatin/AminoP/Spt16_N"/>
</dbReference>
<dbReference type="GO" id="GO:0005737">
    <property type="term" value="C:cytoplasm"/>
    <property type="evidence" value="ECO:0007669"/>
    <property type="project" value="UniProtKB-ARBA"/>
</dbReference>
<dbReference type="InterPro" id="IPR000994">
    <property type="entry name" value="Pept_M24"/>
</dbReference>
<dbReference type="Pfam" id="PF01321">
    <property type="entry name" value="Creatinase_N"/>
    <property type="match status" value="1"/>
</dbReference>
<keyword evidence="10" id="KW-0645">Protease</keyword>
<name>A0A9Q0V0Z3_SALPP</name>
<dbReference type="GO" id="GO:0070006">
    <property type="term" value="F:metalloaminopeptidase activity"/>
    <property type="evidence" value="ECO:0007669"/>
    <property type="project" value="InterPro"/>
</dbReference>